<reference evidence="3" key="1">
    <citation type="journal article" date="2023" name="Mol. Phylogenet. Evol.">
        <title>Genome-scale phylogeny and comparative genomics of the fungal order Sordariales.</title>
        <authorList>
            <person name="Hensen N."/>
            <person name="Bonometti L."/>
            <person name="Westerberg I."/>
            <person name="Brannstrom I.O."/>
            <person name="Guillou S."/>
            <person name="Cros-Aarteil S."/>
            <person name="Calhoun S."/>
            <person name="Haridas S."/>
            <person name="Kuo A."/>
            <person name="Mondo S."/>
            <person name="Pangilinan J."/>
            <person name="Riley R."/>
            <person name="LaButti K."/>
            <person name="Andreopoulos B."/>
            <person name="Lipzen A."/>
            <person name="Chen C."/>
            <person name="Yan M."/>
            <person name="Daum C."/>
            <person name="Ng V."/>
            <person name="Clum A."/>
            <person name="Steindorff A."/>
            <person name="Ohm R.A."/>
            <person name="Martin F."/>
            <person name="Silar P."/>
            <person name="Natvig D.O."/>
            <person name="Lalanne C."/>
            <person name="Gautier V."/>
            <person name="Ament-Velasquez S.L."/>
            <person name="Kruys A."/>
            <person name="Hutchinson M.I."/>
            <person name="Powell A.J."/>
            <person name="Barry K."/>
            <person name="Miller A.N."/>
            <person name="Grigoriev I.V."/>
            <person name="Debuchy R."/>
            <person name="Gladieux P."/>
            <person name="Hiltunen Thoren M."/>
            <person name="Johannesson H."/>
        </authorList>
    </citation>
    <scope>NUCLEOTIDE SEQUENCE</scope>
    <source>
        <strain evidence="3">SMH4131-1</strain>
    </source>
</reference>
<feature type="region of interest" description="Disordered" evidence="1">
    <location>
        <begin position="167"/>
        <end position="221"/>
    </location>
</feature>
<feature type="compositionally biased region" description="Polar residues" evidence="1">
    <location>
        <begin position="167"/>
        <end position="179"/>
    </location>
</feature>
<evidence type="ECO:0000313" key="3">
    <source>
        <dbReference type="EMBL" id="KAK3328546.1"/>
    </source>
</evidence>
<reference evidence="3" key="2">
    <citation type="submission" date="2023-06" db="EMBL/GenBank/DDBJ databases">
        <authorList>
            <consortium name="Lawrence Berkeley National Laboratory"/>
            <person name="Haridas S."/>
            <person name="Hensen N."/>
            <person name="Bonometti L."/>
            <person name="Westerberg I."/>
            <person name="Brannstrom I.O."/>
            <person name="Guillou S."/>
            <person name="Cros-Aarteil S."/>
            <person name="Calhoun S."/>
            <person name="Kuo A."/>
            <person name="Mondo S."/>
            <person name="Pangilinan J."/>
            <person name="Riley R."/>
            <person name="Labutti K."/>
            <person name="Andreopoulos B."/>
            <person name="Lipzen A."/>
            <person name="Chen C."/>
            <person name="Yanf M."/>
            <person name="Daum C."/>
            <person name="Ng V."/>
            <person name="Clum A."/>
            <person name="Steindorff A."/>
            <person name="Ohm R."/>
            <person name="Martin F."/>
            <person name="Silar P."/>
            <person name="Natvig D."/>
            <person name="Lalanne C."/>
            <person name="Gautier V."/>
            <person name="Ament-Velasquez S.L."/>
            <person name="Kruys A."/>
            <person name="Hutchinson M.I."/>
            <person name="Powell A.J."/>
            <person name="Barry K."/>
            <person name="Miller A.N."/>
            <person name="Grigoriev I.V."/>
            <person name="Debuchy R."/>
            <person name="Gladieux P."/>
            <person name="Thoren M.H."/>
            <person name="Johannesson H."/>
        </authorList>
    </citation>
    <scope>NUCLEOTIDE SEQUENCE</scope>
    <source>
        <strain evidence="3">SMH4131-1</strain>
    </source>
</reference>
<proteinExistence type="predicted"/>
<evidence type="ECO:0000256" key="2">
    <source>
        <dbReference type="SAM" id="Phobius"/>
    </source>
</evidence>
<keyword evidence="2" id="KW-0472">Membrane</keyword>
<keyword evidence="2" id="KW-0812">Transmembrane</keyword>
<name>A0AAE0MDH2_9PEZI</name>
<feature type="compositionally biased region" description="Low complexity" evidence="1">
    <location>
        <begin position="1"/>
        <end position="13"/>
    </location>
</feature>
<accession>A0AAE0MDH2</accession>
<feature type="transmembrane region" description="Helical" evidence="2">
    <location>
        <begin position="70"/>
        <end position="93"/>
    </location>
</feature>
<keyword evidence="4" id="KW-1185">Reference proteome</keyword>
<comment type="caution">
    <text evidence="3">The sequence shown here is derived from an EMBL/GenBank/DDBJ whole genome shotgun (WGS) entry which is preliminary data.</text>
</comment>
<gene>
    <name evidence="3" type="ORF">B0T19DRAFT_194540</name>
</gene>
<protein>
    <submittedName>
        <fullName evidence="3">Uncharacterized protein</fullName>
    </submittedName>
</protein>
<feature type="transmembrane region" description="Helical" evidence="2">
    <location>
        <begin position="99"/>
        <end position="124"/>
    </location>
</feature>
<keyword evidence="2" id="KW-1133">Transmembrane helix</keyword>
<evidence type="ECO:0000313" key="4">
    <source>
        <dbReference type="Proteomes" id="UP001286456"/>
    </source>
</evidence>
<evidence type="ECO:0000256" key="1">
    <source>
        <dbReference type="SAM" id="MobiDB-lite"/>
    </source>
</evidence>
<sequence>MSPKEGSNTNSNGDGNGNGTGTGFRLTMAASNAAQGLYSFTHRQVDRLAPPDSRQKAYQQSREFASERPILSALIVIQVLFTLIPALLFITFIGSTAVFAAGTALLFTLFWTGVALALLAVTFLVTGSAGICVWAWAVVSYLAVHWTYSVLQQGFAGGNTHNTKSDASIANNDGNSLSNGAMKATKSENDEAQSKATDIKSSSRPAGIETGGSGSLTPENL</sequence>
<dbReference type="Proteomes" id="UP001286456">
    <property type="component" value="Unassembled WGS sequence"/>
</dbReference>
<feature type="region of interest" description="Disordered" evidence="1">
    <location>
        <begin position="1"/>
        <end position="21"/>
    </location>
</feature>
<organism evidence="3 4">
    <name type="scientific">Cercophora scortea</name>
    <dbReference type="NCBI Taxonomy" id="314031"/>
    <lineage>
        <taxon>Eukaryota</taxon>
        <taxon>Fungi</taxon>
        <taxon>Dikarya</taxon>
        <taxon>Ascomycota</taxon>
        <taxon>Pezizomycotina</taxon>
        <taxon>Sordariomycetes</taxon>
        <taxon>Sordariomycetidae</taxon>
        <taxon>Sordariales</taxon>
        <taxon>Lasiosphaeriaceae</taxon>
        <taxon>Cercophora</taxon>
    </lineage>
</organism>
<feature type="transmembrane region" description="Helical" evidence="2">
    <location>
        <begin position="131"/>
        <end position="151"/>
    </location>
</feature>
<feature type="compositionally biased region" description="Polar residues" evidence="1">
    <location>
        <begin position="194"/>
        <end position="204"/>
    </location>
</feature>
<dbReference type="AlphaFoldDB" id="A0AAE0MDH2"/>
<dbReference type="Pfam" id="PF16015">
    <property type="entry name" value="Promethin"/>
    <property type="match status" value="1"/>
</dbReference>
<dbReference type="EMBL" id="JAUEPO010000003">
    <property type="protein sequence ID" value="KAK3328546.1"/>
    <property type="molecule type" value="Genomic_DNA"/>
</dbReference>